<gene>
    <name evidence="2" type="ORF">S01H4_59013</name>
</gene>
<dbReference type="AlphaFoldDB" id="X1CEC9"/>
<evidence type="ECO:0000313" key="2">
    <source>
        <dbReference type="EMBL" id="GAH05977.1"/>
    </source>
</evidence>
<protein>
    <submittedName>
        <fullName evidence="2">Uncharacterized protein</fullName>
    </submittedName>
</protein>
<feature type="region of interest" description="Disordered" evidence="1">
    <location>
        <begin position="33"/>
        <end position="53"/>
    </location>
</feature>
<sequence>MSDTWIKPEGEEQNRYSQINFQSCKQANLQSIEDGNGPIPEWDNNNRARESTNGVFGILTGE</sequence>
<name>X1CEC9_9ZZZZ</name>
<feature type="non-terminal residue" evidence="2">
    <location>
        <position position="62"/>
    </location>
</feature>
<organism evidence="2">
    <name type="scientific">marine sediment metagenome</name>
    <dbReference type="NCBI Taxonomy" id="412755"/>
    <lineage>
        <taxon>unclassified sequences</taxon>
        <taxon>metagenomes</taxon>
        <taxon>ecological metagenomes</taxon>
    </lineage>
</organism>
<comment type="caution">
    <text evidence="2">The sequence shown here is derived from an EMBL/GenBank/DDBJ whole genome shotgun (WGS) entry which is preliminary data.</text>
</comment>
<dbReference type="EMBL" id="BART01034548">
    <property type="protein sequence ID" value="GAH05977.1"/>
    <property type="molecule type" value="Genomic_DNA"/>
</dbReference>
<accession>X1CEC9</accession>
<reference evidence="2" key="1">
    <citation type="journal article" date="2014" name="Front. Microbiol.">
        <title>High frequency of phylogenetically diverse reductive dehalogenase-homologous genes in deep subseafloor sedimentary metagenomes.</title>
        <authorList>
            <person name="Kawai M."/>
            <person name="Futagami T."/>
            <person name="Toyoda A."/>
            <person name="Takaki Y."/>
            <person name="Nishi S."/>
            <person name="Hori S."/>
            <person name="Arai W."/>
            <person name="Tsubouchi T."/>
            <person name="Morono Y."/>
            <person name="Uchiyama I."/>
            <person name="Ito T."/>
            <person name="Fujiyama A."/>
            <person name="Inagaki F."/>
            <person name="Takami H."/>
        </authorList>
    </citation>
    <scope>NUCLEOTIDE SEQUENCE</scope>
    <source>
        <strain evidence="2">Expedition CK06-06</strain>
    </source>
</reference>
<evidence type="ECO:0000256" key="1">
    <source>
        <dbReference type="SAM" id="MobiDB-lite"/>
    </source>
</evidence>
<proteinExistence type="predicted"/>